<protein>
    <recommendedName>
        <fullName evidence="3">Opioid growth factor receptor (OGFr) conserved domain-containing protein</fullName>
    </recommendedName>
</protein>
<evidence type="ECO:0000256" key="1">
    <source>
        <dbReference type="ARBA" id="ARBA00010365"/>
    </source>
</evidence>
<organism evidence="4 5">
    <name type="scientific">Durusdinium trenchii</name>
    <dbReference type="NCBI Taxonomy" id="1381693"/>
    <lineage>
        <taxon>Eukaryota</taxon>
        <taxon>Sar</taxon>
        <taxon>Alveolata</taxon>
        <taxon>Dinophyceae</taxon>
        <taxon>Suessiales</taxon>
        <taxon>Symbiodiniaceae</taxon>
        <taxon>Durusdinium</taxon>
    </lineage>
</organism>
<dbReference type="InterPro" id="IPR006757">
    <property type="entry name" value="OGF_rcpt"/>
</dbReference>
<dbReference type="Proteomes" id="UP001642484">
    <property type="component" value="Unassembled WGS sequence"/>
</dbReference>
<feature type="domain" description="Opioid growth factor receptor (OGFr) conserved" evidence="3">
    <location>
        <begin position="61"/>
        <end position="199"/>
    </location>
</feature>
<comment type="similarity">
    <text evidence="1">Belongs to the opioid growth factor receptor family.</text>
</comment>
<gene>
    <name evidence="4" type="ORF">CCMP2556_LOCUS37186</name>
</gene>
<evidence type="ECO:0000256" key="2">
    <source>
        <dbReference type="SAM" id="MobiDB-lite"/>
    </source>
</evidence>
<dbReference type="InterPro" id="IPR039574">
    <property type="entry name" value="OGFr"/>
</dbReference>
<dbReference type="Pfam" id="PF04664">
    <property type="entry name" value="OGFr_N"/>
    <property type="match status" value="1"/>
</dbReference>
<dbReference type="PANTHER" id="PTHR14015:SF2">
    <property type="entry name" value="OPIOID GROWTH FACTOR RECEPTOR (OGFR) CONSERVED DOMAIN-CONTAINING PROTEIN"/>
    <property type="match status" value="1"/>
</dbReference>
<evidence type="ECO:0000313" key="5">
    <source>
        <dbReference type="Proteomes" id="UP001642484"/>
    </source>
</evidence>
<accession>A0ABP0PID9</accession>
<dbReference type="PANTHER" id="PTHR14015">
    <property type="entry name" value="OPIOID GROWTH FACTOR RECEPTOR OGFR ZETA-TYPE OPIOID RECEPTOR"/>
    <property type="match status" value="1"/>
</dbReference>
<name>A0ABP0PID9_9DINO</name>
<proteinExistence type="inferred from homology"/>
<comment type="caution">
    <text evidence="4">The sequence shown here is derived from an EMBL/GenBank/DDBJ whole genome shotgun (WGS) entry which is preliminary data.</text>
</comment>
<reference evidence="4 5" key="1">
    <citation type="submission" date="2024-02" db="EMBL/GenBank/DDBJ databases">
        <authorList>
            <person name="Chen Y."/>
            <person name="Shah S."/>
            <person name="Dougan E. K."/>
            <person name="Thang M."/>
            <person name="Chan C."/>
        </authorList>
    </citation>
    <scope>NUCLEOTIDE SEQUENCE [LARGE SCALE GENOMIC DNA]</scope>
</reference>
<evidence type="ECO:0000313" key="4">
    <source>
        <dbReference type="EMBL" id="CAK9075511.1"/>
    </source>
</evidence>
<feature type="region of interest" description="Disordered" evidence="2">
    <location>
        <begin position="1"/>
        <end position="26"/>
    </location>
</feature>
<dbReference type="EMBL" id="CAXAMN010023139">
    <property type="protein sequence ID" value="CAK9075511.1"/>
    <property type="molecule type" value="Genomic_DNA"/>
</dbReference>
<keyword evidence="5" id="KW-1185">Reference proteome</keyword>
<evidence type="ECO:0000259" key="3">
    <source>
        <dbReference type="Pfam" id="PF04664"/>
    </source>
</evidence>
<sequence length="209" mass="24260">MGGCPARFMPKSEGSKPAAAEPLPYVSPDSLRGRDQVLYRFLRGEDRDDVQGRTLDKILLWRDDQLEAVHDYVQWIFPTDEASMFNSQAPLLSPQLQAVCHQDEKIKENFDRILMRFLSFLGLQMETIEGKQIKISKAEHFETRRRDCWSAVFGMNHNWLRISRVLHCLGMVGKKEEQRALMEFLETMPKDIPEVRSSIPHWRGRAQAS</sequence>